<keyword evidence="4" id="KW-0378">Hydrolase</keyword>
<dbReference type="InterPro" id="IPR027806">
    <property type="entry name" value="HARBI1_dom"/>
</dbReference>
<comment type="caution">
    <text evidence="4">The sequence shown here is derived from an EMBL/GenBank/DDBJ whole genome shotgun (WGS) entry which is preliminary data.</text>
</comment>
<keyword evidence="4" id="KW-0255">Endonuclease</keyword>
<dbReference type="Pfam" id="PF13359">
    <property type="entry name" value="DDE_Tnp_4"/>
    <property type="match status" value="1"/>
</dbReference>
<evidence type="ECO:0000256" key="2">
    <source>
        <dbReference type="ARBA" id="ARBA00022723"/>
    </source>
</evidence>
<organism evidence="4 5">
    <name type="scientific">Paratrimastix pyriformis</name>
    <dbReference type="NCBI Taxonomy" id="342808"/>
    <lineage>
        <taxon>Eukaryota</taxon>
        <taxon>Metamonada</taxon>
        <taxon>Preaxostyla</taxon>
        <taxon>Paratrimastigidae</taxon>
        <taxon>Paratrimastix</taxon>
    </lineage>
</organism>
<keyword evidence="4" id="KW-0540">Nuclease</keyword>
<evidence type="ECO:0000259" key="3">
    <source>
        <dbReference type="Pfam" id="PF13359"/>
    </source>
</evidence>
<name>A0ABQ8U8G4_9EUKA</name>
<evidence type="ECO:0000256" key="1">
    <source>
        <dbReference type="ARBA" id="ARBA00001968"/>
    </source>
</evidence>
<comment type="cofactor">
    <cofactor evidence="1">
        <name>a divalent metal cation</name>
        <dbReference type="ChEBI" id="CHEBI:60240"/>
    </cofactor>
</comment>
<proteinExistence type="predicted"/>
<reference evidence="4" key="1">
    <citation type="journal article" date="2022" name="bioRxiv">
        <title>Genomics of Preaxostyla Flagellates Illuminates Evolutionary Transitions and the Path Towards Mitochondrial Loss.</title>
        <authorList>
            <person name="Novak L.V.F."/>
            <person name="Treitli S.C."/>
            <person name="Pyrih J."/>
            <person name="Halakuc P."/>
            <person name="Pipaliya S.V."/>
            <person name="Vacek V."/>
            <person name="Brzon O."/>
            <person name="Soukal P."/>
            <person name="Eme L."/>
            <person name="Dacks J.B."/>
            <person name="Karnkowska A."/>
            <person name="Elias M."/>
            <person name="Hampl V."/>
        </authorList>
    </citation>
    <scope>NUCLEOTIDE SEQUENCE</scope>
    <source>
        <strain evidence="4">RCP-MX</strain>
    </source>
</reference>
<dbReference type="Proteomes" id="UP001141327">
    <property type="component" value="Unassembled WGS sequence"/>
</dbReference>
<evidence type="ECO:0000313" key="5">
    <source>
        <dbReference type="Proteomes" id="UP001141327"/>
    </source>
</evidence>
<accession>A0ABQ8U8G4</accession>
<gene>
    <name evidence="4" type="ORF">PAPYR_10582</name>
</gene>
<protein>
    <submittedName>
        <fullName evidence="4">DDE superfamily endonuclease</fullName>
    </submittedName>
</protein>
<dbReference type="EMBL" id="JAPMOS010000142">
    <property type="protein sequence ID" value="KAJ4454642.1"/>
    <property type="molecule type" value="Genomic_DNA"/>
</dbReference>
<dbReference type="GO" id="GO:0004519">
    <property type="term" value="F:endonuclease activity"/>
    <property type="evidence" value="ECO:0007669"/>
    <property type="project" value="UniProtKB-KW"/>
</dbReference>
<keyword evidence="5" id="KW-1185">Reference proteome</keyword>
<keyword evidence="2" id="KW-0479">Metal-binding</keyword>
<evidence type="ECO:0000313" key="4">
    <source>
        <dbReference type="EMBL" id="KAJ4454642.1"/>
    </source>
</evidence>
<feature type="domain" description="DDE Tnp4" evidence="3">
    <location>
        <begin position="67"/>
        <end position="215"/>
    </location>
</feature>
<sequence>MFIFLSFCREYPSRRRMGITYGLSATRATAAILRFLDAMEGHFPLEWNRRYEGGPGRGVLHQCWTLLDSTSFRIERPCRHEALYFSGHHRQHELKYEAIVNWLGRFVYLSAPYAGSSHDMAIYRATEVNFRLDPGELILADRAYLGPAAAPKVACGYRNPSTPAERELNREIGQSRILIENCFGRLKRSWRILSDRWRHSISTLHPKDGRILACQCGYTTTSGVQDQFETGKEVTKTSLPQHLFTFLAACPSHLARKAPVKDFDARQTCIRGPNISGHPNRAATGRP</sequence>